<dbReference type="EMBL" id="LK996017">
    <property type="protein sequence ID" value="CDX00549.1"/>
    <property type="molecule type" value="Genomic_DNA"/>
</dbReference>
<keyword evidence="2 4" id="KW-0597">Phosphoprotein</keyword>
<dbReference type="Gene3D" id="3.40.50.2300">
    <property type="match status" value="1"/>
</dbReference>
<dbReference type="InterPro" id="IPR011006">
    <property type="entry name" value="CheY-like_superfamily"/>
</dbReference>
<dbReference type="AlphaFoldDB" id="A0A098AVG8"/>
<dbReference type="PATRIC" id="fig|49338.4.peg.708"/>
<accession>A0A098AVG8</accession>
<proteinExistence type="predicted"/>
<dbReference type="PANTHER" id="PTHR44591">
    <property type="entry name" value="STRESS RESPONSE REGULATOR PROTEIN 1"/>
    <property type="match status" value="1"/>
</dbReference>
<comment type="function">
    <text evidence="3">May play the central regulatory role in sporulation. It may be an element of the effector pathway responsible for the activation of sporulation genes in response to nutritional stress. Spo0A may act in concert with spo0H (a sigma factor) to control the expression of some genes that are critical to the sporulation process.</text>
</comment>
<dbReference type="InterPro" id="IPR050595">
    <property type="entry name" value="Bact_response_regulator"/>
</dbReference>
<dbReference type="Pfam" id="PF00072">
    <property type="entry name" value="Response_reg"/>
    <property type="match status" value="1"/>
</dbReference>
<feature type="domain" description="Response regulatory" evidence="5">
    <location>
        <begin position="3"/>
        <end position="124"/>
    </location>
</feature>
<evidence type="ECO:0000256" key="4">
    <source>
        <dbReference type="PROSITE-ProRule" id="PRU00169"/>
    </source>
</evidence>
<dbReference type="PANTHER" id="PTHR44591:SF3">
    <property type="entry name" value="RESPONSE REGULATORY DOMAIN-CONTAINING PROTEIN"/>
    <property type="match status" value="1"/>
</dbReference>
<evidence type="ECO:0000256" key="1">
    <source>
        <dbReference type="ARBA" id="ARBA00018672"/>
    </source>
</evidence>
<dbReference type="PROSITE" id="PS50110">
    <property type="entry name" value="RESPONSE_REGULATORY"/>
    <property type="match status" value="1"/>
</dbReference>
<dbReference type="InterPro" id="IPR001789">
    <property type="entry name" value="Sig_transdc_resp-reg_receiver"/>
</dbReference>
<reference evidence="6" key="1">
    <citation type="submission" date="2014-07" db="EMBL/GenBank/DDBJ databases">
        <authorList>
            <person name="Hornung V.Bastian."/>
        </authorList>
    </citation>
    <scope>NUCLEOTIDE SEQUENCE</scope>
    <source>
        <strain evidence="6">PCE-S</strain>
    </source>
</reference>
<evidence type="ECO:0000256" key="3">
    <source>
        <dbReference type="ARBA" id="ARBA00024867"/>
    </source>
</evidence>
<name>A0A098AVG8_DESHA</name>
<sequence>MFTIGVCDDRPLCRQLLKEFILLYKKEKGILFDIHQFGSGEELLEELHKRDMILDLLFLDNSMKKLTGLETAKLIQQSDSMSACSIVFVTADDDHDQFMQIQPLQVVGKPVTRECIDAILDKVLAEKA</sequence>
<gene>
    <name evidence="6" type="ORF">DPCES_0662</name>
</gene>
<protein>
    <recommendedName>
        <fullName evidence="1">Stage 0 sporulation protein A homolog</fullName>
    </recommendedName>
</protein>
<dbReference type="GO" id="GO:0000160">
    <property type="term" value="P:phosphorelay signal transduction system"/>
    <property type="evidence" value="ECO:0007669"/>
    <property type="project" value="InterPro"/>
</dbReference>
<evidence type="ECO:0000259" key="5">
    <source>
        <dbReference type="PROSITE" id="PS50110"/>
    </source>
</evidence>
<dbReference type="SUPFAM" id="SSF52172">
    <property type="entry name" value="CheY-like"/>
    <property type="match status" value="1"/>
</dbReference>
<dbReference type="RefSeq" id="WP_208925258.1">
    <property type="nucleotide sequence ID" value="NZ_JAYFNZ010000025.1"/>
</dbReference>
<evidence type="ECO:0000313" key="6">
    <source>
        <dbReference type="EMBL" id="CDX00549.1"/>
    </source>
</evidence>
<organism evidence="6">
    <name type="scientific">Desulfitobacterium hafniense</name>
    <name type="common">Desulfitobacterium frappieri</name>
    <dbReference type="NCBI Taxonomy" id="49338"/>
    <lineage>
        <taxon>Bacteria</taxon>
        <taxon>Bacillati</taxon>
        <taxon>Bacillota</taxon>
        <taxon>Clostridia</taxon>
        <taxon>Eubacteriales</taxon>
        <taxon>Desulfitobacteriaceae</taxon>
        <taxon>Desulfitobacterium</taxon>
    </lineage>
</organism>
<dbReference type="SMART" id="SM00448">
    <property type="entry name" value="REC"/>
    <property type="match status" value="1"/>
</dbReference>
<feature type="modified residue" description="4-aspartylphosphate" evidence="4">
    <location>
        <position position="60"/>
    </location>
</feature>
<evidence type="ECO:0000256" key="2">
    <source>
        <dbReference type="ARBA" id="ARBA00022553"/>
    </source>
</evidence>